<evidence type="ECO:0000256" key="2">
    <source>
        <dbReference type="ARBA" id="ARBA00022771"/>
    </source>
</evidence>
<organism evidence="8 9">
    <name type="scientific">Scheffersomyces stipitis (strain ATCC 58785 / CBS 6054 / NBRC 10063 / NRRL Y-11545)</name>
    <name type="common">Yeast</name>
    <name type="synonym">Pichia stipitis</name>
    <dbReference type="NCBI Taxonomy" id="322104"/>
    <lineage>
        <taxon>Eukaryota</taxon>
        <taxon>Fungi</taxon>
        <taxon>Dikarya</taxon>
        <taxon>Ascomycota</taxon>
        <taxon>Saccharomycotina</taxon>
        <taxon>Pichiomycetes</taxon>
        <taxon>Debaryomycetaceae</taxon>
        <taxon>Scheffersomyces</taxon>
    </lineage>
</organism>
<accession>A3LX14</accession>
<dbReference type="PROSITE" id="PS50089">
    <property type="entry name" value="ZF_RING_2"/>
    <property type="match status" value="1"/>
</dbReference>
<evidence type="ECO:0000256" key="5">
    <source>
        <dbReference type="SAM" id="MobiDB-lite"/>
    </source>
</evidence>
<dbReference type="PROSITE" id="PS00518">
    <property type="entry name" value="ZF_RING_1"/>
    <property type="match status" value="1"/>
</dbReference>
<evidence type="ECO:0000256" key="3">
    <source>
        <dbReference type="ARBA" id="ARBA00022833"/>
    </source>
</evidence>
<evidence type="ECO:0000259" key="6">
    <source>
        <dbReference type="PROSITE" id="PS50089"/>
    </source>
</evidence>
<dbReference type="Pfam" id="PF03105">
    <property type="entry name" value="SPX"/>
    <property type="match status" value="1"/>
</dbReference>
<dbReference type="HOGENOM" id="CLU_017137_2_1_1"/>
<dbReference type="PANTHER" id="PTHR23327">
    <property type="entry name" value="RING FINGER PROTEIN 127"/>
    <property type="match status" value="1"/>
</dbReference>
<gene>
    <name evidence="8" type="ORF">PICST_61460</name>
</gene>
<evidence type="ECO:0000259" key="7">
    <source>
        <dbReference type="PROSITE" id="PS51382"/>
    </source>
</evidence>
<dbReference type="InterPro" id="IPR017907">
    <property type="entry name" value="Znf_RING_CS"/>
</dbReference>
<evidence type="ECO:0000313" key="9">
    <source>
        <dbReference type="Proteomes" id="UP000002258"/>
    </source>
</evidence>
<reference evidence="8 9" key="1">
    <citation type="journal article" date="2007" name="Nat. Biotechnol.">
        <title>Genome sequence of the lignocellulose-bioconverting and xylose-fermenting yeast Pichia stipitis.</title>
        <authorList>
            <person name="Jeffries T.W."/>
            <person name="Grigoriev I.V."/>
            <person name="Grimwood J."/>
            <person name="Laplaza J.M."/>
            <person name="Aerts A."/>
            <person name="Salamov A."/>
            <person name="Schmutz J."/>
            <person name="Lindquist E."/>
            <person name="Dehal P."/>
            <person name="Shapiro H."/>
            <person name="Jin Y.S."/>
            <person name="Passoth V."/>
            <person name="Richardson P.M."/>
        </authorList>
    </citation>
    <scope>NUCLEOTIDE SEQUENCE [LARGE SCALE GENOMIC DNA]</scope>
    <source>
        <strain evidence="9">ATCC 58785 / CBS 6054 / NBRC 10063 / NRRL Y-11545</strain>
    </source>
</reference>
<keyword evidence="9" id="KW-1185">Reference proteome</keyword>
<keyword evidence="1" id="KW-0479">Metal-binding</keyword>
<dbReference type="Gene3D" id="3.30.40.10">
    <property type="entry name" value="Zinc/RING finger domain, C3HC4 (zinc finger)"/>
    <property type="match status" value="1"/>
</dbReference>
<name>A3LX14_PICST</name>
<dbReference type="PROSITE" id="PS51382">
    <property type="entry name" value="SPX"/>
    <property type="match status" value="1"/>
</dbReference>
<feature type="region of interest" description="Disordered" evidence="5">
    <location>
        <begin position="171"/>
        <end position="205"/>
    </location>
</feature>
<dbReference type="InterPro" id="IPR004331">
    <property type="entry name" value="SPX_dom"/>
</dbReference>
<dbReference type="PANTHER" id="PTHR23327:SF51">
    <property type="entry name" value="TRANSCRIPTIONAL REGULATOR OF YEAST FORM ADHERENCE 3"/>
    <property type="match status" value="1"/>
</dbReference>
<dbReference type="Proteomes" id="UP000002258">
    <property type="component" value="Chromosome 6"/>
</dbReference>
<feature type="domain" description="RING-type" evidence="6">
    <location>
        <begin position="417"/>
        <end position="456"/>
    </location>
</feature>
<dbReference type="InterPro" id="IPR001841">
    <property type="entry name" value="Znf_RING"/>
</dbReference>
<protein>
    <recommendedName>
        <fullName evidence="10">RING-14 protein</fullName>
    </recommendedName>
</protein>
<sequence length="496" mass="56984">MKFAKVLEQTLIEDDIPEEWMEAAIQYKALKKCINKVVNELKFLGLEKNTLNKIVELDENDTTASNPIVAEYTLTKSKDNSHDIKPMLKITLDYSNDQYTDDHIYELGQQLKKRIESLLNDDAPLQHLKPPPLESFKADTPEVDSSEDSDTEKIIELKEENDEIIVISPAHSREGSPPAVAKSISEKSEATNIDSALSESTPPATHNRKKNEIYIMLNSDSKFFQMLEGELENLDKLKTAEEKKLIDEVQELGGIVATLSNNASRWKNSDMYTWRELFRIYLDSEVFFKYNETSLLSSQRNSEQIKKNLAQFLDNVEKSGILQKFKNSKSLDAFNQFVSMNYHLLKILQFQSINTEAFRKILKKFDKQTSLGISHKFPELVSNDHIFITGTSIAQSICYILQNRVLTLIPQLEDYTCPICMSIAYKPIRLQCGHLFCVRCLVKLKQQNKINCPICRNENAILIADGSNLDMDAMNVMEKYFPVEVKEKLRDRKKEQ</sequence>
<dbReference type="SMART" id="SM00184">
    <property type="entry name" value="RING"/>
    <property type="match status" value="1"/>
</dbReference>
<feature type="region of interest" description="Disordered" evidence="5">
    <location>
        <begin position="127"/>
        <end position="149"/>
    </location>
</feature>
<feature type="non-terminal residue" evidence="8">
    <location>
        <position position="496"/>
    </location>
</feature>
<dbReference type="InParanoid" id="A3LX14"/>
<keyword evidence="2 4" id="KW-0863">Zinc-finger</keyword>
<dbReference type="OrthoDB" id="5588846at2759"/>
<dbReference type="CDD" id="cd23137">
    <property type="entry name" value="RING-HC_TRY3-like"/>
    <property type="match status" value="1"/>
</dbReference>
<evidence type="ECO:0000313" key="8">
    <source>
        <dbReference type="EMBL" id="ABN67724.2"/>
    </source>
</evidence>
<dbReference type="Pfam" id="PF13920">
    <property type="entry name" value="zf-C3HC4_3"/>
    <property type="match status" value="1"/>
</dbReference>
<feature type="compositionally biased region" description="Polar residues" evidence="5">
    <location>
        <begin position="190"/>
        <end position="204"/>
    </location>
</feature>
<keyword evidence="3" id="KW-0862">Zinc</keyword>
<dbReference type="eggNOG" id="KOG4159">
    <property type="taxonomic scope" value="Eukaryota"/>
</dbReference>
<dbReference type="RefSeq" id="XP_001385753.2">
    <property type="nucleotide sequence ID" value="XM_001385716.1"/>
</dbReference>
<evidence type="ECO:0000256" key="4">
    <source>
        <dbReference type="PROSITE-ProRule" id="PRU00175"/>
    </source>
</evidence>
<evidence type="ECO:0000256" key="1">
    <source>
        <dbReference type="ARBA" id="ARBA00022723"/>
    </source>
</evidence>
<proteinExistence type="predicted"/>
<dbReference type="STRING" id="322104.A3LX14"/>
<dbReference type="GeneID" id="4840074"/>
<dbReference type="SUPFAM" id="SSF57850">
    <property type="entry name" value="RING/U-box"/>
    <property type="match status" value="1"/>
</dbReference>
<dbReference type="InterPro" id="IPR013083">
    <property type="entry name" value="Znf_RING/FYVE/PHD"/>
</dbReference>
<evidence type="ECO:0008006" key="10">
    <source>
        <dbReference type="Google" id="ProtNLM"/>
    </source>
</evidence>
<feature type="domain" description="SPX" evidence="7">
    <location>
        <begin position="1"/>
        <end position="379"/>
    </location>
</feature>
<dbReference type="AlphaFoldDB" id="A3LX14"/>
<dbReference type="EMBL" id="CP000500">
    <property type="protein sequence ID" value="ABN67724.2"/>
    <property type="molecule type" value="Genomic_DNA"/>
</dbReference>
<dbReference type="KEGG" id="pic:PICST_61460"/>
<dbReference type="GO" id="GO:0008270">
    <property type="term" value="F:zinc ion binding"/>
    <property type="evidence" value="ECO:0007669"/>
    <property type="project" value="UniProtKB-KW"/>
</dbReference>
<dbReference type="OMA" id="PYLIQYK"/>